<keyword evidence="3" id="KW-1185">Reference proteome</keyword>
<dbReference type="AlphaFoldDB" id="A0AAN8AVF5"/>
<feature type="compositionally biased region" description="Polar residues" evidence="1">
    <location>
        <begin position="9"/>
        <end position="20"/>
    </location>
</feature>
<evidence type="ECO:0000313" key="2">
    <source>
        <dbReference type="EMBL" id="KAK5874093.1"/>
    </source>
</evidence>
<proteinExistence type="predicted"/>
<accession>A0AAN8AVF5</accession>
<dbReference type="Proteomes" id="UP001346869">
    <property type="component" value="Unassembled WGS sequence"/>
</dbReference>
<reference evidence="2 3" key="2">
    <citation type="journal article" date="2023" name="Mol. Biol. Evol.">
        <title>Genomics of Secondarily Temperate Adaptation in the Only Non-Antarctic Icefish.</title>
        <authorList>
            <person name="Rivera-Colon A.G."/>
            <person name="Rayamajhi N."/>
            <person name="Minhas B.F."/>
            <person name="Madrigal G."/>
            <person name="Bilyk K.T."/>
            <person name="Yoon V."/>
            <person name="Hune M."/>
            <person name="Gregory S."/>
            <person name="Cheng C.H.C."/>
            <person name="Catchen J.M."/>
        </authorList>
    </citation>
    <scope>NUCLEOTIDE SEQUENCE [LARGE SCALE GENOMIC DNA]</scope>
    <source>
        <strain evidence="2">JMC-PN-2008</strain>
    </source>
</reference>
<comment type="caution">
    <text evidence="2">The sequence shown here is derived from an EMBL/GenBank/DDBJ whole genome shotgun (WGS) entry which is preliminary data.</text>
</comment>
<name>A0AAN8AVF5_ELEMC</name>
<protein>
    <submittedName>
        <fullName evidence="2">Uncharacterized protein</fullName>
    </submittedName>
</protein>
<evidence type="ECO:0000313" key="3">
    <source>
        <dbReference type="Proteomes" id="UP001346869"/>
    </source>
</evidence>
<feature type="region of interest" description="Disordered" evidence="1">
    <location>
        <begin position="1"/>
        <end position="20"/>
    </location>
</feature>
<reference evidence="2 3" key="1">
    <citation type="journal article" date="2023" name="Genes (Basel)">
        <title>Chromosome-Level Genome Assembly and Circadian Gene Repertoire of the Patagonia Blennie Eleginops maclovinus-The Closest Ancestral Proxy of Antarctic Cryonotothenioids.</title>
        <authorList>
            <person name="Cheng C.C."/>
            <person name="Rivera-Colon A.G."/>
            <person name="Minhas B.F."/>
            <person name="Wilson L."/>
            <person name="Rayamajhi N."/>
            <person name="Vargas-Chacoff L."/>
            <person name="Catchen J.M."/>
        </authorList>
    </citation>
    <scope>NUCLEOTIDE SEQUENCE [LARGE SCALE GENOMIC DNA]</scope>
    <source>
        <strain evidence="2">JMC-PN-2008</strain>
    </source>
</reference>
<evidence type="ECO:0000256" key="1">
    <source>
        <dbReference type="SAM" id="MobiDB-lite"/>
    </source>
</evidence>
<dbReference type="EMBL" id="JAUZQC010000003">
    <property type="protein sequence ID" value="KAK5874093.1"/>
    <property type="molecule type" value="Genomic_DNA"/>
</dbReference>
<sequence>MTRRRREATLSSTGVNSNKAALNRGLVSIPTPARRLTPWATPEKNRVQPLLRSKVPEPMLCVAVSPTRSNWLRSTSRTSSGSFPPREVTFHVPKASFCCPGLVRRDPQLLLPPFWQRTRPHRSFP</sequence>
<organism evidence="2 3">
    <name type="scientific">Eleginops maclovinus</name>
    <name type="common">Patagonian blennie</name>
    <name type="synonym">Eleginus maclovinus</name>
    <dbReference type="NCBI Taxonomy" id="56733"/>
    <lineage>
        <taxon>Eukaryota</taxon>
        <taxon>Metazoa</taxon>
        <taxon>Chordata</taxon>
        <taxon>Craniata</taxon>
        <taxon>Vertebrata</taxon>
        <taxon>Euteleostomi</taxon>
        <taxon>Actinopterygii</taxon>
        <taxon>Neopterygii</taxon>
        <taxon>Teleostei</taxon>
        <taxon>Neoteleostei</taxon>
        <taxon>Acanthomorphata</taxon>
        <taxon>Eupercaria</taxon>
        <taxon>Perciformes</taxon>
        <taxon>Notothenioidei</taxon>
        <taxon>Eleginopidae</taxon>
        <taxon>Eleginops</taxon>
    </lineage>
</organism>
<gene>
    <name evidence="2" type="ORF">PBY51_019071</name>
</gene>